<dbReference type="InterPro" id="IPR011990">
    <property type="entry name" value="TPR-like_helical_dom_sf"/>
</dbReference>
<keyword evidence="2 3" id="KW-0802">TPR repeat</keyword>
<dbReference type="SMART" id="SM00028">
    <property type="entry name" value="TPR"/>
    <property type="match status" value="4"/>
</dbReference>
<dbReference type="SUPFAM" id="SSF48452">
    <property type="entry name" value="TPR-like"/>
    <property type="match status" value="2"/>
</dbReference>
<dbReference type="InterPro" id="IPR051685">
    <property type="entry name" value="Ycf3/AcsC/BcsC/TPR_MFPF"/>
</dbReference>
<proteinExistence type="predicted"/>
<dbReference type="PANTHER" id="PTHR44943:SF8">
    <property type="entry name" value="TPR REPEAT-CONTAINING PROTEIN MJ0263"/>
    <property type="match status" value="1"/>
</dbReference>
<dbReference type="Gene3D" id="1.25.40.10">
    <property type="entry name" value="Tetratricopeptide repeat domain"/>
    <property type="match status" value="1"/>
</dbReference>
<evidence type="ECO:0000313" key="4">
    <source>
        <dbReference type="EMBL" id="GLH66225.1"/>
    </source>
</evidence>
<dbReference type="PROSITE" id="PS50005">
    <property type="entry name" value="TPR"/>
    <property type="match status" value="1"/>
</dbReference>
<evidence type="ECO:0000256" key="1">
    <source>
        <dbReference type="ARBA" id="ARBA00022737"/>
    </source>
</evidence>
<feature type="repeat" description="TPR" evidence="3">
    <location>
        <begin position="163"/>
        <end position="196"/>
    </location>
</feature>
<reference evidence="4" key="1">
    <citation type="journal article" date="2023" name="Antonie Van Leeuwenhoek">
        <title>Mesoterricola silvestris gen. nov., sp. nov., Mesoterricola sediminis sp. nov., Geothrix oryzae sp. nov., Geothrix edaphica sp. nov., Geothrix rubra sp. nov., and Geothrix limicola sp. nov., six novel members of Acidobacteriota isolated from soils.</title>
        <authorList>
            <person name="Itoh H."/>
            <person name="Sugisawa Y."/>
            <person name="Mise K."/>
            <person name="Xu Z."/>
            <person name="Kuniyasu M."/>
            <person name="Ushijima N."/>
            <person name="Kawano K."/>
            <person name="Kobayashi E."/>
            <person name="Shiratori Y."/>
            <person name="Masuda Y."/>
            <person name="Senoo K."/>
        </authorList>
    </citation>
    <scope>NUCLEOTIDE SEQUENCE</scope>
    <source>
        <strain evidence="4">Red802</strain>
    </source>
</reference>
<keyword evidence="5" id="KW-1185">Reference proteome</keyword>
<evidence type="ECO:0000313" key="5">
    <source>
        <dbReference type="Proteomes" id="UP001165044"/>
    </source>
</evidence>
<dbReference type="EMBL" id="BSDC01000001">
    <property type="protein sequence ID" value="GLH66225.1"/>
    <property type="molecule type" value="Genomic_DNA"/>
</dbReference>
<name>A0ABQ5PVS7_9BACT</name>
<keyword evidence="1" id="KW-0677">Repeat</keyword>
<evidence type="ECO:0000256" key="3">
    <source>
        <dbReference type="PROSITE-ProRule" id="PRU00339"/>
    </source>
</evidence>
<organism evidence="4 5">
    <name type="scientific">Geothrix edaphica</name>
    <dbReference type="NCBI Taxonomy" id="2927976"/>
    <lineage>
        <taxon>Bacteria</taxon>
        <taxon>Pseudomonadati</taxon>
        <taxon>Acidobacteriota</taxon>
        <taxon>Holophagae</taxon>
        <taxon>Holophagales</taxon>
        <taxon>Holophagaceae</taxon>
        <taxon>Geothrix</taxon>
    </lineage>
</organism>
<accession>A0ABQ5PVS7</accession>
<dbReference type="Pfam" id="PF13432">
    <property type="entry name" value="TPR_16"/>
    <property type="match status" value="1"/>
</dbReference>
<dbReference type="PANTHER" id="PTHR44943">
    <property type="entry name" value="CELLULOSE SYNTHASE OPERON PROTEIN C"/>
    <property type="match status" value="1"/>
</dbReference>
<gene>
    <name evidence="4" type="ORF">GETHED_05890</name>
</gene>
<comment type="caution">
    <text evidence="4">The sequence shown here is derived from an EMBL/GenBank/DDBJ whole genome shotgun (WGS) entry which is preliminary data.</text>
</comment>
<dbReference type="Proteomes" id="UP001165044">
    <property type="component" value="Unassembled WGS sequence"/>
</dbReference>
<protein>
    <recommendedName>
        <fullName evidence="6">Tetratricopeptide repeat protein</fullName>
    </recommendedName>
</protein>
<evidence type="ECO:0008006" key="6">
    <source>
        <dbReference type="Google" id="ProtNLM"/>
    </source>
</evidence>
<dbReference type="InterPro" id="IPR019734">
    <property type="entry name" value="TPR_rpt"/>
</dbReference>
<sequence>MPLPLLAPAIVALAPPAIPPMAPILPVQKAIDLLNAGKVGEALDQLDLAIARDPKDAQPLWIRAQVYREMAKQSKGWSAAWYQECAEESATAMLDIQELDKNAAANAMSLLQHLRDAERPAPADPSAAATQAFSAGEEAFGKEAWDEARTHYLKALKESPAFAQAALYVGDAYFAEKRMEDAISWFRKAAQLNPADPRAWRYLADAQKALGRKQEAEATMIEAIKVFPGNRASWQPLAWYRRDEGRPMTRLAFRPGVMVGWNKDGAQTVSLSDSPADAQAQSVWMILAGAILDRISVDAGSGGGKDTPNLKTRFQQERFFWELSLTTYAEACQKAGTEPKDRILRQFLTFQRDGQLDAAIFLLRYRETFRPDYEAWLKANPGAVEAFLNRYNMRP</sequence>
<evidence type="ECO:0000256" key="2">
    <source>
        <dbReference type="ARBA" id="ARBA00022803"/>
    </source>
</evidence>